<reference evidence="2 3" key="1">
    <citation type="journal article" date="2019" name="Emerg. Microbes Infect.">
        <title>Comprehensive subspecies identification of 175 nontuberculous mycobacteria species based on 7547 genomic profiles.</title>
        <authorList>
            <person name="Matsumoto Y."/>
            <person name="Kinjo T."/>
            <person name="Motooka D."/>
            <person name="Nabeya D."/>
            <person name="Jung N."/>
            <person name="Uechi K."/>
            <person name="Horii T."/>
            <person name="Iida T."/>
            <person name="Fujita J."/>
            <person name="Nakamura S."/>
        </authorList>
    </citation>
    <scope>NUCLEOTIDE SEQUENCE [LARGE SCALE GENOMIC DNA]</scope>
    <source>
        <strain evidence="2 3">JCM 12272</strain>
    </source>
</reference>
<organism evidence="2 3">
    <name type="scientific">Mycolicibacterium alvei</name>
    <dbReference type="NCBI Taxonomy" id="67081"/>
    <lineage>
        <taxon>Bacteria</taxon>
        <taxon>Bacillati</taxon>
        <taxon>Actinomycetota</taxon>
        <taxon>Actinomycetes</taxon>
        <taxon>Mycobacteriales</taxon>
        <taxon>Mycobacteriaceae</taxon>
        <taxon>Mycolicibacterium</taxon>
    </lineage>
</organism>
<dbReference type="Proteomes" id="UP000466906">
    <property type="component" value="Chromosome"/>
</dbReference>
<accession>A0A6N4UNV1</accession>
<dbReference type="EMBL" id="AP022565">
    <property type="protein sequence ID" value="BBX26500.1"/>
    <property type="molecule type" value="Genomic_DNA"/>
</dbReference>
<dbReference type="KEGG" id="malv:MALV_16250"/>
<protein>
    <recommendedName>
        <fullName evidence="4">Intersectin-EH binding protein Ibp1</fullName>
    </recommendedName>
</protein>
<name>A0A6N4UNV1_9MYCO</name>
<evidence type="ECO:0008006" key="4">
    <source>
        <dbReference type="Google" id="ProtNLM"/>
    </source>
</evidence>
<feature type="chain" id="PRO_5026901787" description="Intersectin-EH binding protein Ibp1" evidence="1">
    <location>
        <begin position="34"/>
        <end position="105"/>
    </location>
</feature>
<keyword evidence="1" id="KW-0732">Signal</keyword>
<dbReference type="AlphaFoldDB" id="A0A6N4UNV1"/>
<sequence>MGGMASLKNTVVVGVFAVAAVLGQLSVAAPAEAKRCPSGTKATKFDGVCVAGSSGGGMGAVAPPVMAPGTGDANIQSRPGQLPTVNGIPCTIEHYATCYAMSQQP</sequence>
<feature type="signal peptide" evidence="1">
    <location>
        <begin position="1"/>
        <end position="33"/>
    </location>
</feature>
<evidence type="ECO:0000256" key="1">
    <source>
        <dbReference type="SAM" id="SignalP"/>
    </source>
</evidence>
<gene>
    <name evidence="2" type="ORF">MALV_16250</name>
</gene>
<evidence type="ECO:0000313" key="3">
    <source>
        <dbReference type="Proteomes" id="UP000466906"/>
    </source>
</evidence>
<keyword evidence="3" id="KW-1185">Reference proteome</keyword>
<evidence type="ECO:0000313" key="2">
    <source>
        <dbReference type="EMBL" id="BBX26500.1"/>
    </source>
</evidence>
<proteinExistence type="predicted"/>